<sequence length="524" mass="61633">MGFFPHSKCKKKKKTTHILYFQDYRFQVMSTVKLSKEKKQSGSNRGFDPRGQQQQPPHLIRPKTSMDDVRGPLQEYRGSRYSPPPERRFEMNFPPRERQNQYSNDYAPQREYAPPRERQNQYSNDYAPQREYAPLPARQLYRSPSYDLNDGMNNIKINPVRKERPQYNPAANRRYYSSEGAVASASPPINISFMVMKGQAIQVQIRSSPSLAEFRKVVEEKISTDVDDYRFIIESKQLDLVDSSRFNMQKSLIQNGVTIFVLQRMKGGSRSQNTQSYMEVAKIIDEIKQYLPQELERSMHKNAICVACQETKKCAQLCCWPICAECFITYYKSTNFNLKCTDCHKLVQPRQFFKSESFLRLIDCLHQSRKMLEYINFQICRCGSLMSNDTMYSKQQCNACGRNICFFCNKDWDSNTMDNVKYTCHNNCDYETKITFELLPCLEFDPNLMIPSRRTCPKCFYTGAFGGRCKYHNCYSCGYTFCFICLESKDECQQKFNKTRNQEFHKVQCRDIKEQTYDMFPRIA</sequence>
<evidence type="ECO:0000313" key="4">
    <source>
        <dbReference type="Proteomes" id="UP000663852"/>
    </source>
</evidence>
<comment type="caution">
    <text evidence="3">The sequence shown here is derived from an EMBL/GenBank/DDBJ whole genome shotgun (WGS) entry which is preliminary data.</text>
</comment>
<dbReference type="InterPro" id="IPR000626">
    <property type="entry name" value="Ubiquitin-like_dom"/>
</dbReference>
<dbReference type="Proteomes" id="UP000663852">
    <property type="component" value="Unassembled WGS sequence"/>
</dbReference>
<dbReference type="SUPFAM" id="SSF57850">
    <property type="entry name" value="RING/U-box"/>
    <property type="match status" value="1"/>
</dbReference>
<feature type="region of interest" description="Disordered" evidence="1">
    <location>
        <begin position="35"/>
        <end position="125"/>
    </location>
</feature>
<gene>
    <name evidence="3" type="ORF">EDS130_LOCUS38697</name>
</gene>
<evidence type="ECO:0000313" key="3">
    <source>
        <dbReference type="EMBL" id="CAF1438531.1"/>
    </source>
</evidence>
<dbReference type="InterPro" id="IPR031127">
    <property type="entry name" value="E3_UB_ligase_RBR"/>
</dbReference>
<dbReference type="OrthoDB" id="419317at2759"/>
<dbReference type="InterPro" id="IPR029071">
    <property type="entry name" value="Ubiquitin-like_domsf"/>
</dbReference>
<dbReference type="SUPFAM" id="SSF54236">
    <property type="entry name" value="Ubiquitin-like"/>
    <property type="match status" value="1"/>
</dbReference>
<dbReference type="Gene3D" id="3.10.20.90">
    <property type="entry name" value="Phosphatidylinositol 3-kinase Catalytic Subunit, Chain A, domain 1"/>
    <property type="match status" value="1"/>
</dbReference>
<dbReference type="PROSITE" id="PS50053">
    <property type="entry name" value="UBIQUITIN_2"/>
    <property type="match status" value="1"/>
</dbReference>
<dbReference type="GO" id="GO:0016567">
    <property type="term" value="P:protein ubiquitination"/>
    <property type="evidence" value="ECO:0007669"/>
    <property type="project" value="InterPro"/>
</dbReference>
<evidence type="ECO:0000256" key="1">
    <source>
        <dbReference type="SAM" id="MobiDB-lite"/>
    </source>
</evidence>
<feature type="compositionally biased region" description="Basic and acidic residues" evidence="1">
    <location>
        <begin position="85"/>
        <end position="99"/>
    </location>
</feature>
<dbReference type="GO" id="GO:0004842">
    <property type="term" value="F:ubiquitin-protein transferase activity"/>
    <property type="evidence" value="ECO:0007669"/>
    <property type="project" value="InterPro"/>
</dbReference>
<evidence type="ECO:0000259" key="2">
    <source>
        <dbReference type="PROSITE" id="PS50053"/>
    </source>
</evidence>
<accession>A0A815NUF8</accession>
<dbReference type="AlphaFoldDB" id="A0A815NUF8"/>
<reference evidence="3" key="1">
    <citation type="submission" date="2021-02" db="EMBL/GenBank/DDBJ databases">
        <authorList>
            <person name="Nowell W R."/>
        </authorList>
    </citation>
    <scope>NUCLEOTIDE SEQUENCE</scope>
</reference>
<name>A0A815NUF8_ADIRI</name>
<dbReference type="PANTHER" id="PTHR11685">
    <property type="entry name" value="RBR FAMILY RING FINGER AND IBR DOMAIN-CONTAINING"/>
    <property type="match status" value="1"/>
</dbReference>
<organism evidence="3 4">
    <name type="scientific">Adineta ricciae</name>
    <name type="common">Rotifer</name>
    <dbReference type="NCBI Taxonomy" id="249248"/>
    <lineage>
        <taxon>Eukaryota</taxon>
        <taxon>Metazoa</taxon>
        <taxon>Spiralia</taxon>
        <taxon>Gnathifera</taxon>
        <taxon>Rotifera</taxon>
        <taxon>Eurotatoria</taxon>
        <taxon>Bdelloidea</taxon>
        <taxon>Adinetida</taxon>
        <taxon>Adinetidae</taxon>
        <taxon>Adineta</taxon>
    </lineage>
</organism>
<proteinExistence type="predicted"/>
<feature type="domain" description="Ubiquitin-like" evidence="2">
    <location>
        <begin position="189"/>
        <end position="268"/>
    </location>
</feature>
<dbReference type="EMBL" id="CAJNOJ010000411">
    <property type="protein sequence ID" value="CAF1438531.1"/>
    <property type="molecule type" value="Genomic_DNA"/>
</dbReference>
<protein>
    <recommendedName>
        <fullName evidence="2">Ubiquitin-like domain-containing protein</fullName>
    </recommendedName>
</protein>